<dbReference type="SUPFAM" id="SSF52972">
    <property type="entry name" value="ITPase-like"/>
    <property type="match status" value="1"/>
</dbReference>
<comment type="catalytic activity">
    <reaction evidence="3">
        <text>a ribonucleoside 5'-triphosphate + H2O = a ribonucleoside 5'-phosphate + diphosphate + H(+)</text>
        <dbReference type="Rhea" id="RHEA:23996"/>
        <dbReference type="ChEBI" id="CHEBI:15377"/>
        <dbReference type="ChEBI" id="CHEBI:15378"/>
        <dbReference type="ChEBI" id="CHEBI:33019"/>
        <dbReference type="ChEBI" id="CHEBI:58043"/>
        <dbReference type="ChEBI" id="CHEBI:61557"/>
        <dbReference type="EC" id="3.6.1.9"/>
    </reaction>
</comment>
<dbReference type="PANTHER" id="PTHR43213:SF5">
    <property type="entry name" value="BIFUNCTIONAL DTTP_UTP PYROPHOSPHATASE_METHYLTRANSFERASE PROTEIN-RELATED"/>
    <property type="match status" value="1"/>
</dbReference>
<sequence>MQLVLASQSPSRLMILRNAGVEPVVKPAHIDEQSLIDDLQEAPPADVVTALARAKAEAILPGVEGEAIVVGCDSMLLLDGELQGKPHTVEETVRRWKAQRGRTAELITGHAVAHVGETVTWYEDAVATAIHFGDVSDKDIEAYARSGEPLECAGAFTLEALGGWFIDAIDGDQTSVIGLSLPLLRRALYSYGLDASSVWQQQ</sequence>
<dbReference type="GO" id="GO:0005737">
    <property type="term" value="C:cytoplasm"/>
    <property type="evidence" value="ECO:0007669"/>
    <property type="project" value="UniProtKB-SubCell"/>
</dbReference>
<dbReference type="PIRSF" id="PIRSF006305">
    <property type="entry name" value="Maf"/>
    <property type="match status" value="1"/>
</dbReference>
<keyword evidence="3" id="KW-0963">Cytoplasm</keyword>
<comment type="similarity">
    <text evidence="3">Belongs to the Maf family.</text>
</comment>
<dbReference type="Proteomes" id="UP000658613">
    <property type="component" value="Unassembled WGS sequence"/>
</dbReference>
<dbReference type="InterPro" id="IPR029001">
    <property type="entry name" value="ITPase-like_fam"/>
</dbReference>
<evidence type="ECO:0000256" key="2">
    <source>
        <dbReference type="ARBA" id="ARBA00022801"/>
    </source>
</evidence>
<comment type="catalytic activity">
    <reaction evidence="3">
        <text>a 2'-deoxyribonucleoside 5'-triphosphate + H2O = a 2'-deoxyribonucleoside 5'-phosphate + diphosphate + H(+)</text>
        <dbReference type="Rhea" id="RHEA:44644"/>
        <dbReference type="ChEBI" id="CHEBI:15377"/>
        <dbReference type="ChEBI" id="CHEBI:15378"/>
        <dbReference type="ChEBI" id="CHEBI:33019"/>
        <dbReference type="ChEBI" id="CHEBI:61560"/>
        <dbReference type="ChEBI" id="CHEBI:65317"/>
        <dbReference type="EC" id="3.6.1.9"/>
    </reaction>
</comment>
<dbReference type="Gene3D" id="3.90.950.10">
    <property type="match status" value="1"/>
</dbReference>
<dbReference type="RefSeq" id="WP_196825401.1">
    <property type="nucleotide sequence ID" value="NZ_CP046980.1"/>
</dbReference>
<dbReference type="HAMAP" id="MF_00528">
    <property type="entry name" value="Maf"/>
    <property type="match status" value="1"/>
</dbReference>
<accession>A0A931E1Q3</accession>
<keyword evidence="3" id="KW-0546">Nucleotide metabolism</keyword>
<evidence type="ECO:0000313" key="5">
    <source>
        <dbReference type="Proteomes" id="UP000658613"/>
    </source>
</evidence>
<protein>
    <recommendedName>
        <fullName evidence="3">Nucleoside triphosphate pyrophosphatase</fullName>
        <ecNumber evidence="3">3.6.1.9</ecNumber>
    </recommendedName>
    <alternativeName>
        <fullName evidence="3">Nucleotide pyrophosphatase</fullName>
        <shortName evidence="3">Nucleotide PPase</shortName>
    </alternativeName>
</protein>
<keyword evidence="2 3" id="KW-0378">Hydrolase</keyword>
<dbReference type="GO" id="GO:0047429">
    <property type="term" value="F:nucleoside triphosphate diphosphatase activity"/>
    <property type="evidence" value="ECO:0007669"/>
    <property type="project" value="UniProtKB-EC"/>
</dbReference>
<dbReference type="EMBL" id="JADOUE010000001">
    <property type="protein sequence ID" value="MBG6123124.1"/>
    <property type="molecule type" value="Genomic_DNA"/>
</dbReference>
<proteinExistence type="inferred from homology"/>
<gene>
    <name evidence="4" type="ORF">IW254_002093</name>
</gene>
<dbReference type="GO" id="GO:0009117">
    <property type="term" value="P:nucleotide metabolic process"/>
    <property type="evidence" value="ECO:0007669"/>
    <property type="project" value="UniProtKB-KW"/>
</dbReference>
<dbReference type="PANTHER" id="PTHR43213">
    <property type="entry name" value="BIFUNCTIONAL DTTP/UTP PYROPHOSPHATASE/METHYLTRANSFERASE PROTEIN-RELATED"/>
    <property type="match status" value="1"/>
</dbReference>
<feature type="active site" description="Proton acceptor" evidence="3">
    <location>
        <position position="73"/>
    </location>
</feature>
<organism evidence="4 5">
    <name type="scientific">Corynebacterium aquatimens</name>
    <dbReference type="NCBI Taxonomy" id="1190508"/>
    <lineage>
        <taxon>Bacteria</taxon>
        <taxon>Bacillati</taxon>
        <taxon>Actinomycetota</taxon>
        <taxon>Actinomycetes</taxon>
        <taxon>Mycobacteriales</taxon>
        <taxon>Corynebacteriaceae</taxon>
        <taxon>Corynebacterium</taxon>
    </lineage>
</organism>
<dbReference type="EC" id="3.6.1.9" evidence="3"/>
<reference evidence="4" key="1">
    <citation type="submission" date="2020-11" db="EMBL/GenBank/DDBJ databases">
        <title>Sequencing the genomes of 1000 actinobacteria strains.</title>
        <authorList>
            <person name="Klenk H.-P."/>
        </authorList>
    </citation>
    <scope>NUCLEOTIDE SEQUENCE</scope>
    <source>
        <strain evidence="4">DSM 45632</strain>
    </source>
</reference>
<comment type="caution">
    <text evidence="4">The sequence shown here is derived from an EMBL/GenBank/DDBJ whole genome shotgun (WGS) entry which is preliminary data.</text>
</comment>
<dbReference type="CDD" id="cd00555">
    <property type="entry name" value="Maf"/>
    <property type="match status" value="1"/>
</dbReference>
<dbReference type="Pfam" id="PF02545">
    <property type="entry name" value="Maf"/>
    <property type="match status" value="1"/>
</dbReference>
<dbReference type="InterPro" id="IPR003697">
    <property type="entry name" value="Maf-like"/>
</dbReference>
<comment type="cofactor">
    <cofactor evidence="1 3">
        <name>a divalent metal cation</name>
        <dbReference type="ChEBI" id="CHEBI:60240"/>
    </cofactor>
</comment>
<dbReference type="AlphaFoldDB" id="A0A931E1Q3"/>
<evidence type="ECO:0000313" key="4">
    <source>
        <dbReference type="EMBL" id="MBG6123124.1"/>
    </source>
</evidence>
<comment type="caution">
    <text evidence="3">Lacks conserved residue(s) required for the propagation of feature annotation.</text>
</comment>
<name>A0A931E1Q3_9CORY</name>
<keyword evidence="5" id="KW-1185">Reference proteome</keyword>
<comment type="function">
    <text evidence="3">Nucleoside triphosphate pyrophosphatase. May have a dual role in cell division arrest and in preventing the incorporation of modified nucleotides into cellular nucleic acids.</text>
</comment>
<evidence type="ECO:0000256" key="1">
    <source>
        <dbReference type="ARBA" id="ARBA00001968"/>
    </source>
</evidence>
<dbReference type="NCBIfam" id="TIGR00172">
    <property type="entry name" value="maf"/>
    <property type="match status" value="1"/>
</dbReference>
<evidence type="ECO:0000256" key="3">
    <source>
        <dbReference type="HAMAP-Rule" id="MF_00528"/>
    </source>
</evidence>
<comment type="subcellular location">
    <subcellularLocation>
        <location evidence="3">Cytoplasm</location>
    </subcellularLocation>
</comment>